<dbReference type="Proteomes" id="UP000295182">
    <property type="component" value="Unassembled WGS sequence"/>
</dbReference>
<accession>A0A4R2N790</accession>
<dbReference type="PANTHER" id="PTHR46796">
    <property type="entry name" value="HTH-TYPE TRANSCRIPTIONAL ACTIVATOR RHAS-RELATED"/>
    <property type="match status" value="1"/>
</dbReference>
<dbReference type="InterPro" id="IPR003313">
    <property type="entry name" value="AraC-bd"/>
</dbReference>
<keyword evidence="1" id="KW-0805">Transcription regulation</keyword>
<evidence type="ECO:0000313" key="6">
    <source>
        <dbReference type="Proteomes" id="UP000295182"/>
    </source>
</evidence>
<reference evidence="5 6" key="1">
    <citation type="submission" date="2019-03" db="EMBL/GenBank/DDBJ databases">
        <title>Genomic Encyclopedia of Type Strains, Phase IV (KMG-IV): sequencing the most valuable type-strain genomes for metagenomic binning, comparative biology and taxonomic classification.</title>
        <authorList>
            <person name="Goeker M."/>
        </authorList>
    </citation>
    <scope>NUCLEOTIDE SEQUENCE [LARGE SCALE GENOMIC DNA]</scope>
    <source>
        <strain evidence="5 6">DSM 1837</strain>
    </source>
</reference>
<dbReference type="Pfam" id="PF12833">
    <property type="entry name" value="HTH_18"/>
    <property type="match status" value="1"/>
</dbReference>
<keyword evidence="2" id="KW-0238">DNA-binding</keyword>
<dbReference type="GO" id="GO:0043565">
    <property type="term" value="F:sequence-specific DNA binding"/>
    <property type="evidence" value="ECO:0007669"/>
    <property type="project" value="InterPro"/>
</dbReference>
<dbReference type="GO" id="GO:0003700">
    <property type="term" value="F:DNA-binding transcription factor activity"/>
    <property type="evidence" value="ECO:0007669"/>
    <property type="project" value="InterPro"/>
</dbReference>
<proteinExistence type="predicted"/>
<name>A0A4R2N790_9BURK</name>
<protein>
    <submittedName>
        <fullName evidence="5">AraC family transcriptional regulator</fullName>
    </submittedName>
</protein>
<dbReference type="InterPro" id="IPR018060">
    <property type="entry name" value="HTH_AraC"/>
</dbReference>
<dbReference type="SUPFAM" id="SSF51215">
    <property type="entry name" value="Regulatory protein AraC"/>
    <property type="match status" value="1"/>
</dbReference>
<dbReference type="EMBL" id="SLXH01000016">
    <property type="protein sequence ID" value="TCP16781.1"/>
    <property type="molecule type" value="Genomic_DNA"/>
</dbReference>
<evidence type="ECO:0000313" key="5">
    <source>
        <dbReference type="EMBL" id="TCP16781.1"/>
    </source>
</evidence>
<comment type="caution">
    <text evidence="5">The sequence shown here is derived from an EMBL/GenBank/DDBJ whole genome shotgun (WGS) entry which is preliminary data.</text>
</comment>
<dbReference type="InterPro" id="IPR037923">
    <property type="entry name" value="HTH-like"/>
</dbReference>
<keyword evidence="3" id="KW-0804">Transcription</keyword>
<keyword evidence="6" id="KW-1185">Reference proteome</keyword>
<evidence type="ECO:0000259" key="4">
    <source>
        <dbReference type="PROSITE" id="PS01124"/>
    </source>
</evidence>
<dbReference type="PANTHER" id="PTHR46796:SF2">
    <property type="entry name" value="TRANSCRIPTIONAL REGULATORY PROTEIN"/>
    <property type="match status" value="1"/>
</dbReference>
<evidence type="ECO:0000256" key="1">
    <source>
        <dbReference type="ARBA" id="ARBA00023015"/>
    </source>
</evidence>
<dbReference type="SUPFAM" id="SSF46689">
    <property type="entry name" value="Homeodomain-like"/>
    <property type="match status" value="2"/>
</dbReference>
<dbReference type="SMART" id="SM00342">
    <property type="entry name" value="HTH_ARAC"/>
    <property type="match status" value="1"/>
</dbReference>
<feature type="domain" description="HTH araC/xylS-type" evidence="4">
    <location>
        <begin position="172"/>
        <end position="269"/>
    </location>
</feature>
<evidence type="ECO:0000256" key="2">
    <source>
        <dbReference type="ARBA" id="ARBA00023125"/>
    </source>
</evidence>
<evidence type="ECO:0000256" key="3">
    <source>
        <dbReference type="ARBA" id="ARBA00023163"/>
    </source>
</evidence>
<dbReference type="Gene3D" id="1.10.10.60">
    <property type="entry name" value="Homeodomain-like"/>
    <property type="match status" value="2"/>
</dbReference>
<dbReference type="InterPro" id="IPR009057">
    <property type="entry name" value="Homeodomain-like_sf"/>
</dbReference>
<dbReference type="OrthoDB" id="9809338at2"/>
<dbReference type="PROSITE" id="PS01124">
    <property type="entry name" value="HTH_ARAC_FAMILY_2"/>
    <property type="match status" value="1"/>
</dbReference>
<gene>
    <name evidence="5" type="ORF">EV674_11686</name>
</gene>
<dbReference type="AlphaFoldDB" id="A0A4R2N790"/>
<organism evidence="5 6">
    <name type="scientific">Simplicispira metamorpha</name>
    <dbReference type="NCBI Taxonomy" id="80881"/>
    <lineage>
        <taxon>Bacteria</taxon>
        <taxon>Pseudomonadati</taxon>
        <taxon>Pseudomonadota</taxon>
        <taxon>Betaproteobacteria</taxon>
        <taxon>Burkholderiales</taxon>
        <taxon>Comamonadaceae</taxon>
        <taxon>Simplicispira</taxon>
    </lineage>
</organism>
<dbReference type="Pfam" id="PF02311">
    <property type="entry name" value="AraC_binding"/>
    <property type="match status" value="1"/>
</dbReference>
<dbReference type="InterPro" id="IPR050204">
    <property type="entry name" value="AraC_XylS_family_regulators"/>
</dbReference>
<dbReference type="RefSeq" id="WP_119013341.1">
    <property type="nucleotide sequence ID" value="NZ_QXNC01000015.1"/>
</dbReference>
<sequence>MPQHRQHRIHRHPAAPWAELRVSTQTFDCYRAHSHAEYSVGIVDQGCATFHHADGSHPVMAGSVVLIEPGIVHACNPVVRQAWSYRMLFIDAAWLHHAVAQVWGRALPCEGLAFLSRHANDAAFTQAVDGFCQPITSDCAASALAAQLPQWIARHARPEGAEHPATVPADLVAAIDTMHTEMERRITVKELAQACAMSDSQFIRRFHAAFGMTPGGYLQNLRINGARRLLSQGIALADAAHSMGFADQAHMQRAFKVHHAMTPGTYRRRR</sequence>